<dbReference type="Proteomes" id="UP000774958">
    <property type="component" value="Unassembled WGS sequence"/>
</dbReference>
<feature type="signal peptide" evidence="1">
    <location>
        <begin position="1"/>
        <end position="18"/>
    </location>
</feature>
<organism evidence="2 3">
    <name type="scientific">Aeromonas schubertii</name>
    <dbReference type="NCBI Taxonomy" id="652"/>
    <lineage>
        <taxon>Bacteria</taxon>
        <taxon>Pseudomonadati</taxon>
        <taxon>Pseudomonadota</taxon>
        <taxon>Gammaproteobacteria</taxon>
        <taxon>Aeromonadales</taxon>
        <taxon>Aeromonadaceae</taxon>
        <taxon>Aeromonas</taxon>
    </lineage>
</organism>
<feature type="chain" id="PRO_5046465838" description="TPR domain-containing protein" evidence="1">
    <location>
        <begin position="19"/>
        <end position="392"/>
    </location>
</feature>
<comment type="caution">
    <text evidence="2">The sequence shown here is derived from an EMBL/GenBank/DDBJ whole genome shotgun (WGS) entry which is preliminary data.</text>
</comment>
<proteinExistence type="predicted"/>
<dbReference type="EMBL" id="JAIRBT010000050">
    <property type="protein sequence ID" value="MBZ6068514.1"/>
    <property type="molecule type" value="Genomic_DNA"/>
</dbReference>
<sequence>MKRLWLCALLLAGQSAWAITVSPGFSRQLAPLMKLYEGKQWQATEAKAAALKPDTPAEQAWLAQLRASAAANSGRWDLAARQVALALAYKEWPKEQRRGLLRLQGDVAAQQEKWPQAISSYKAALALQSDKDLQFRLAGLYFHNRQYAEAANLSEQLLRQGWHQGTAIIRLSALHGLKRYGQAADVAEQLIAREQKEGKWWQQAVSLRLSARQGREALALLQTAVDRKVLSEESTRNQLVRLYAWQGLPYRGARLLETAIASGKLSASAANLQLQAQLWEGAREWDKAIASWQRLAALNKESKPTLRAAELMLQQGHGQEARKQLIVLQRVTGKEGLRAKALLVQLHLQAENYGEALELATQLRRSREWQQRADSWIAYIQSRQSEMERKAA</sequence>
<accession>A0ABS7VGI5</accession>
<evidence type="ECO:0000313" key="2">
    <source>
        <dbReference type="EMBL" id="MBZ6068514.1"/>
    </source>
</evidence>
<evidence type="ECO:0008006" key="4">
    <source>
        <dbReference type="Google" id="ProtNLM"/>
    </source>
</evidence>
<name>A0ABS7VGI5_9GAMM</name>
<keyword evidence="3" id="KW-1185">Reference proteome</keyword>
<protein>
    <recommendedName>
        <fullName evidence="4">TPR domain-containing protein</fullName>
    </recommendedName>
</protein>
<dbReference type="InterPro" id="IPR011990">
    <property type="entry name" value="TPR-like_helical_dom_sf"/>
</dbReference>
<dbReference type="RefSeq" id="WP_224163779.1">
    <property type="nucleotide sequence ID" value="NZ_JAIRBT010000050.1"/>
</dbReference>
<gene>
    <name evidence="2" type="ORF">LA374_20225</name>
</gene>
<evidence type="ECO:0000256" key="1">
    <source>
        <dbReference type="SAM" id="SignalP"/>
    </source>
</evidence>
<dbReference type="Gene3D" id="1.25.40.10">
    <property type="entry name" value="Tetratricopeptide repeat domain"/>
    <property type="match status" value="2"/>
</dbReference>
<keyword evidence="1" id="KW-0732">Signal</keyword>
<evidence type="ECO:0000313" key="3">
    <source>
        <dbReference type="Proteomes" id="UP000774958"/>
    </source>
</evidence>
<reference evidence="2 3" key="1">
    <citation type="submission" date="2021-09" db="EMBL/GenBank/DDBJ databases">
        <title>Aeromonas schubertii isolated from Asian sea bass.</title>
        <authorList>
            <person name="Pinpimai K."/>
        </authorList>
    </citation>
    <scope>NUCLEOTIDE SEQUENCE [LARGE SCALE GENOMIC DNA]</scope>
    <source>
        <strain evidence="2 3">CHULA2021a</strain>
    </source>
</reference>
<dbReference type="SUPFAM" id="SSF48452">
    <property type="entry name" value="TPR-like"/>
    <property type="match status" value="1"/>
</dbReference>